<dbReference type="EMBL" id="LT629792">
    <property type="protein sequence ID" value="SDT85373.1"/>
    <property type="molecule type" value="Genomic_DNA"/>
</dbReference>
<feature type="transmembrane region" description="Helical" evidence="1">
    <location>
        <begin position="111"/>
        <end position="131"/>
    </location>
</feature>
<sequence>MRDNPWRRLVTYLLTTFAITWICWGATALLVHFTSLRATDIPAMALFVLGGFGPTIAACVCLPGGFSWKNLAHFLTRRAPHAALYFLLCALLEVAAFWLSSHGWSAPADSAGTSLIAIVSIFLVVTLVAGGNEEWGWRGIMQPLLARRFHNFIAPDLVAALVVGAVWACWHIPLWWIDGNPHQGSSFAAFALTSFALSAWLGLLVAFTRSVLWCMVFHGMANTLMTVFPPADDMRHHLVIAVWFLLAIPAYYVFQRVARTP</sequence>
<keyword evidence="1" id="KW-0812">Transmembrane</keyword>
<feature type="transmembrane region" description="Helical" evidence="1">
    <location>
        <begin position="211"/>
        <end position="231"/>
    </location>
</feature>
<dbReference type="PANTHER" id="PTHR35797">
    <property type="entry name" value="PROTEASE-RELATED"/>
    <property type="match status" value="1"/>
</dbReference>
<evidence type="ECO:0000259" key="2">
    <source>
        <dbReference type="Pfam" id="PF02517"/>
    </source>
</evidence>
<gene>
    <name evidence="3" type="ORF">SAMN04489714_0023</name>
</gene>
<keyword evidence="1" id="KW-1133">Transmembrane helix</keyword>
<dbReference type="GO" id="GO:0006508">
    <property type="term" value="P:proteolysis"/>
    <property type="evidence" value="ECO:0007669"/>
    <property type="project" value="UniProtKB-KW"/>
</dbReference>
<dbReference type="GO" id="GO:0008233">
    <property type="term" value="F:peptidase activity"/>
    <property type="evidence" value="ECO:0007669"/>
    <property type="project" value="UniProtKB-KW"/>
</dbReference>
<keyword evidence="3" id="KW-0378">Hydrolase</keyword>
<dbReference type="InterPro" id="IPR042150">
    <property type="entry name" value="MmRce1-like"/>
</dbReference>
<accession>A0ABY0V4J5</accession>
<keyword evidence="3" id="KW-0645">Protease</keyword>
<name>A0ABY0V4J5_9ACTO</name>
<evidence type="ECO:0000313" key="3">
    <source>
        <dbReference type="EMBL" id="SDT85373.1"/>
    </source>
</evidence>
<feature type="domain" description="CAAX prenyl protease 2/Lysostaphin resistance protein A-like" evidence="2">
    <location>
        <begin position="119"/>
        <end position="223"/>
    </location>
</feature>
<keyword evidence="4" id="KW-1185">Reference proteome</keyword>
<protein>
    <submittedName>
        <fullName evidence="3">CAAX protease self-immunity</fullName>
    </submittedName>
</protein>
<reference evidence="3 4" key="1">
    <citation type="submission" date="2016-10" db="EMBL/GenBank/DDBJ databases">
        <authorList>
            <person name="Varghese N."/>
            <person name="Submissions S."/>
        </authorList>
    </citation>
    <scope>NUCLEOTIDE SEQUENCE [LARGE SCALE GENOMIC DNA]</scope>
    <source>
        <strain evidence="3 4">DSM 9169</strain>
    </source>
</reference>
<feature type="transmembrane region" description="Helical" evidence="1">
    <location>
        <begin position="12"/>
        <end position="35"/>
    </location>
</feature>
<feature type="transmembrane region" description="Helical" evidence="1">
    <location>
        <begin position="82"/>
        <end position="99"/>
    </location>
</feature>
<feature type="transmembrane region" description="Helical" evidence="1">
    <location>
        <begin position="41"/>
        <end position="62"/>
    </location>
</feature>
<feature type="transmembrane region" description="Helical" evidence="1">
    <location>
        <begin position="152"/>
        <end position="173"/>
    </location>
</feature>
<feature type="transmembrane region" description="Helical" evidence="1">
    <location>
        <begin position="185"/>
        <end position="204"/>
    </location>
</feature>
<dbReference type="Pfam" id="PF02517">
    <property type="entry name" value="Rce1-like"/>
    <property type="match status" value="1"/>
</dbReference>
<dbReference type="InterPro" id="IPR003675">
    <property type="entry name" value="Rce1/LyrA-like_dom"/>
</dbReference>
<evidence type="ECO:0000256" key="1">
    <source>
        <dbReference type="SAM" id="Phobius"/>
    </source>
</evidence>
<evidence type="ECO:0000313" key="4">
    <source>
        <dbReference type="Proteomes" id="UP000198976"/>
    </source>
</evidence>
<keyword evidence="1" id="KW-0472">Membrane</keyword>
<feature type="transmembrane region" description="Helical" evidence="1">
    <location>
        <begin position="237"/>
        <end position="254"/>
    </location>
</feature>
<dbReference type="Proteomes" id="UP000198976">
    <property type="component" value="Chromosome I"/>
</dbReference>
<dbReference type="PANTHER" id="PTHR35797:SF1">
    <property type="entry name" value="PROTEASE"/>
    <property type="match status" value="1"/>
</dbReference>
<organism evidence="3 4">
    <name type="scientific">Schaalia radingae</name>
    <dbReference type="NCBI Taxonomy" id="131110"/>
    <lineage>
        <taxon>Bacteria</taxon>
        <taxon>Bacillati</taxon>
        <taxon>Actinomycetota</taxon>
        <taxon>Actinomycetes</taxon>
        <taxon>Actinomycetales</taxon>
        <taxon>Actinomycetaceae</taxon>
        <taxon>Schaalia</taxon>
    </lineage>
</organism>
<proteinExistence type="predicted"/>